<dbReference type="PATRIC" id="fig|1238180.3.peg.4866"/>
<comment type="caution">
    <text evidence="1">The sequence shown here is derived from an EMBL/GenBank/DDBJ whole genome shotgun (WGS) entry which is preliminary data.</text>
</comment>
<protein>
    <submittedName>
        <fullName evidence="1">Uncharacterized protein</fullName>
    </submittedName>
</protein>
<evidence type="ECO:0000313" key="2">
    <source>
        <dbReference type="Proteomes" id="UP000014137"/>
    </source>
</evidence>
<accession>M2PLK3</accession>
<dbReference type="AlphaFoldDB" id="M2PLK3"/>
<sequence>MWPFRGRACGVTHSEGCGFLRVQRTKSTQSVARQLCLTLSNPNRHLRPLDRRRPSVAHRP</sequence>
<evidence type="ECO:0000313" key="1">
    <source>
        <dbReference type="EMBL" id="EMD25383.1"/>
    </source>
</evidence>
<dbReference type="Proteomes" id="UP000014137">
    <property type="component" value="Unassembled WGS sequence"/>
</dbReference>
<organism evidence="1 2">
    <name type="scientific">Amycolatopsis azurea DSM 43854</name>
    <dbReference type="NCBI Taxonomy" id="1238180"/>
    <lineage>
        <taxon>Bacteria</taxon>
        <taxon>Bacillati</taxon>
        <taxon>Actinomycetota</taxon>
        <taxon>Actinomycetes</taxon>
        <taxon>Pseudonocardiales</taxon>
        <taxon>Pseudonocardiaceae</taxon>
        <taxon>Amycolatopsis</taxon>
    </lineage>
</organism>
<proteinExistence type="predicted"/>
<gene>
    <name evidence="1" type="ORF">C791_4823</name>
</gene>
<dbReference type="EMBL" id="ANMG01000047">
    <property type="protein sequence ID" value="EMD25383.1"/>
    <property type="molecule type" value="Genomic_DNA"/>
</dbReference>
<name>M2PLK3_9PSEU</name>
<reference evidence="1 2" key="1">
    <citation type="submission" date="2012-10" db="EMBL/GenBank/DDBJ databases">
        <title>Genome assembly of Amycolatopsis azurea DSM 43854.</title>
        <authorList>
            <person name="Khatri I."/>
            <person name="Kaur I."/>
            <person name="Subramanian S."/>
            <person name="Mayilraj S."/>
        </authorList>
    </citation>
    <scope>NUCLEOTIDE SEQUENCE [LARGE SCALE GENOMIC DNA]</scope>
    <source>
        <strain evidence="1 2">DSM 43854</strain>
    </source>
</reference>